<evidence type="ECO:0000256" key="1">
    <source>
        <dbReference type="SAM" id="MobiDB-lite"/>
    </source>
</evidence>
<dbReference type="Gene3D" id="3.30.710.10">
    <property type="entry name" value="Potassium Channel Kv1.1, Chain A"/>
    <property type="match status" value="1"/>
</dbReference>
<gene>
    <name evidence="2" type="ORF">GPECTOR_16g701</name>
</gene>
<evidence type="ECO:0000313" key="2">
    <source>
        <dbReference type="EMBL" id="KXZ50526.1"/>
    </source>
</evidence>
<dbReference type="EMBL" id="LSYV01000017">
    <property type="protein sequence ID" value="KXZ50526.1"/>
    <property type="molecule type" value="Genomic_DNA"/>
</dbReference>
<dbReference type="Proteomes" id="UP000075714">
    <property type="component" value="Unassembled WGS sequence"/>
</dbReference>
<dbReference type="AlphaFoldDB" id="A0A150GKZ5"/>
<feature type="region of interest" description="Disordered" evidence="1">
    <location>
        <begin position="297"/>
        <end position="317"/>
    </location>
</feature>
<feature type="compositionally biased region" description="Pro residues" evidence="1">
    <location>
        <begin position="43"/>
        <end position="52"/>
    </location>
</feature>
<feature type="compositionally biased region" description="Polar residues" evidence="1">
    <location>
        <begin position="1"/>
        <end position="15"/>
    </location>
</feature>
<feature type="region of interest" description="Disordered" evidence="1">
    <location>
        <begin position="1"/>
        <end position="70"/>
    </location>
</feature>
<feature type="compositionally biased region" description="Low complexity" evidence="1">
    <location>
        <begin position="16"/>
        <end position="25"/>
    </location>
</feature>
<feature type="compositionally biased region" description="Gly residues" evidence="1">
    <location>
        <begin position="307"/>
        <end position="316"/>
    </location>
</feature>
<feature type="compositionally biased region" description="Low complexity" evidence="1">
    <location>
        <begin position="464"/>
        <end position="473"/>
    </location>
</feature>
<evidence type="ECO:0008006" key="4">
    <source>
        <dbReference type="Google" id="ProtNLM"/>
    </source>
</evidence>
<organism evidence="2 3">
    <name type="scientific">Gonium pectorale</name>
    <name type="common">Green alga</name>
    <dbReference type="NCBI Taxonomy" id="33097"/>
    <lineage>
        <taxon>Eukaryota</taxon>
        <taxon>Viridiplantae</taxon>
        <taxon>Chlorophyta</taxon>
        <taxon>core chlorophytes</taxon>
        <taxon>Chlorophyceae</taxon>
        <taxon>CS clade</taxon>
        <taxon>Chlamydomonadales</taxon>
        <taxon>Volvocaceae</taxon>
        <taxon>Gonium</taxon>
    </lineage>
</organism>
<dbReference type="OrthoDB" id="548967at2759"/>
<protein>
    <recommendedName>
        <fullName evidence="4">BTB domain-containing protein</fullName>
    </recommendedName>
</protein>
<keyword evidence="3" id="KW-1185">Reference proteome</keyword>
<reference evidence="3" key="1">
    <citation type="journal article" date="2016" name="Nat. Commun.">
        <title>The Gonium pectorale genome demonstrates co-option of cell cycle regulation during the evolution of multicellularity.</title>
        <authorList>
            <person name="Hanschen E.R."/>
            <person name="Marriage T.N."/>
            <person name="Ferris P.J."/>
            <person name="Hamaji T."/>
            <person name="Toyoda A."/>
            <person name="Fujiyama A."/>
            <person name="Neme R."/>
            <person name="Noguchi H."/>
            <person name="Minakuchi Y."/>
            <person name="Suzuki M."/>
            <person name="Kawai-Toyooka H."/>
            <person name="Smith D.R."/>
            <person name="Sparks H."/>
            <person name="Anderson J."/>
            <person name="Bakaric R."/>
            <person name="Luria V."/>
            <person name="Karger A."/>
            <person name="Kirschner M.W."/>
            <person name="Durand P.M."/>
            <person name="Michod R.E."/>
            <person name="Nozaki H."/>
            <person name="Olson B.J."/>
        </authorList>
    </citation>
    <scope>NUCLEOTIDE SEQUENCE [LARGE SCALE GENOMIC DNA]</scope>
    <source>
        <strain evidence="3">NIES-2863</strain>
    </source>
</reference>
<proteinExistence type="predicted"/>
<accession>A0A150GKZ5</accession>
<feature type="compositionally biased region" description="Low complexity" evidence="1">
    <location>
        <begin position="297"/>
        <end position="306"/>
    </location>
</feature>
<feature type="region of interest" description="Disordered" evidence="1">
    <location>
        <begin position="451"/>
        <end position="473"/>
    </location>
</feature>
<comment type="caution">
    <text evidence="2">The sequence shown here is derived from an EMBL/GenBank/DDBJ whole genome shotgun (WGS) entry which is preliminary data.</text>
</comment>
<name>A0A150GKZ5_GONPE</name>
<evidence type="ECO:0000313" key="3">
    <source>
        <dbReference type="Proteomes" id="UP000075714"/>
    </source>
</evidence>
<dbReference type="InterPro" id="IPR011333">
    <property type="entry name" value="SKP1/BTB/POZ_sf"/>
</dbReference>
<feature type="compositionally biased region" description="Low complexity" evidence="1">
    <location>
        <begin position="32"/>
        <end position="42"/>
    </location>
</feature>
<sequence>MSQPVASPGMETSQHAATAGGQTAPGDPPPAAGNAHSLGSPADGPPAAPPTPTASSAFPQSSQGPPVSFPFVDASTADAVLAFPDGRSVLCHSQASRPLWVLSAWSTVLRDLLLAASECGRHGRGRGRHADTVATAATAVSLDVQCPDALPHLRTASTAAAAGAAECGGAHGCGHPRSEEVPVRLPVLGHPQEESVEAWGQLLELIYPPSRLPRPAVTWDNIEVVILLADKYGMPGLLLMCEEFLLGGPEAAAAAAGTGTCCGGADCAAPSTSPAASRMGSNIPCYHSSALHLHCHSAPHSSQQGSTSGGAGGSGSAGPRCSVCSRPAGGGGGGWQQLPHGAAAGAGGAVFSSDPGDPAYVWRWLHRADRLHMERVVAHCLDFIASEAVLGPGGGLAPGGEAEEGLLAELRPCTLGRLVNRLVGDGARLKAALRNEGMRLSTGSTWSAVAGGGGTTLTEHRRISSSSGSGSSC</sequence>
<dbReference type="SUPFAM" id="SSF54695">
    <property type="entry name" value="POZ domain"/>
    <property type="match status" value="1"/>
</dbReference>
<feature type="compositionally biased region" description="Low complexity" evidence="1">
    <location>
        <begin position="53"/>
        <end position="63"/>
    </location>
</feature>